<evidence type="ECO:0000313" key="1">
    <source>
        <dbReference type="EMBL" id="GAF93202.1"/>
    </source>
</evidence>
<comment type="caution">
    <text evidence="1">The sequence shown here is derived from an EMBL/GenBank/DDBJ whole genome shotgun (WGS) entry which is preliminary data.</text>
</comment>
<dbReference type="Gene3D" id="3.60.21.10">
    <property type="match status" value="1"/>
</dbReference>
<accession>X0TYI9</accession>
<dbReference type="EMBL" id="BARS01010405">
    <property type="protein sequence ID" value="GAF93202.1"/>
    <property type="molecule type" value="Genomic_DNA"/>
</dbReference>
<reference evidence="1" key="1">
    <citation type="journal article" date="2014" name="Front. Microbiol.">
        <title>High frequency of phylogenetically diverse reductive dehalogenase-homologous genes in deep subseafloor sedimentary metagenomes.</title>
        <authorList>
            <person name="Kawai M."/>
            <person name="Futagami T."/>
            <person name="Toyoda A."/>
            <person name="Takaki Y."/>
            <person name="Nishi S."/>
            <person name="Hori S."/>
            <person name="Arai W."/>
            <person name="Tsubouchi T."/>
            <person name="Morono Y."/>
            <person name="Uchiyama I."/>
            <person name="Ito T."/>
            <person name="Fujiyama A."/>
            <person name="Inagaki F."/>
            <person name="Takami H."/>
        </authorList>
    </citation>
    <scope>NUCLEOTIDE SEQUENCE</scope>
    <source>
        <strain evidence="1">Expedition CK06-06</strain>
    </source>
</reference>
<gene>
    <name evidence="1" type="ORF">S01H1_19295</name>
</gene>
<protein>
    <recommendedName>
        <fullName evidence="2">Calcineurin-like phosphoesterase domain-containing protein</fullName>
    </recommendedName>
</protein>
<feature type="non-terminal residue" evidence="1">
    <location>
        <position position="1"/>
    </location>
</feature>
<dbReference type="SUPFAM" id="SSF56300">
    <property type="entry name" value="Metallo-dependent phosphatases"/>
    <property type="match status" value="1"/>
</dbReference>
<dbReference type="AlphaFoldDB" id="X0TYI9"/>
<evidence type="ECO:0008006" key="2">
    <source>
        <dbReference type="Google" id="ProtNLM"/>
    </source>
</evidence>
<dbReference type="InterPro" id="IPR029052">
    <property type="entry name" value="Metallo-depent_PP-like"/>
</dbReference>
<sequence>HALITLKPFPDWVLNVGVKDIKTDFDVVLVAHNHHPWGIKEINGTKFINIGCIGRRKIDEADIEPSVLFINTDTKKLEIIKLKKVKSKEECFDLEKVATKKKFENDIDKFIQELETKEFTGLDLREIAESKGKELGLDKDIIDDLTRRIGGYENEKA</sequence>
<proteinExistence type="predicted"/>
<name>X0TYI9_9ZZZZ</name>
<organism evidence="1">
    <name type="scientific">marine sediment metagenome</name>
    <dbReference type="NCBI Taxonomy" id="412755"/>
    <lineage>
        <taxon>unclassified sequences</taxon>
        <taxon>metagenomes</taxon>
        <taxon>ecological metagenomes</taxon>
    </lineage>
</organism>